<reference evidence="1" key="1">
    <citation type="submission" date="2021-06" db="EMBL/GenBank/DDBJ databases">
        <authorList>
            <person name="Kallberg Y."/>
            <person name="Tangrot J."/>
            <person name="Rosling A."/>
        </authorList>
    </citation>
    <scope>NUCLEOTIDE SEQUENCE</scope>
    <source>
        <strain evidence="1">MA461A</strain>
    </source>
</reference>
<protein>
    <submittedName>
        <fullName evidence="1">17873_t:CDS:1</fullName>
    </submittedName>
</protein>
<feature type="non-terminal residue" evidence="1">
    <location>
        <position position="73"/>
    </location>
</feature>
<sequence>MNSPNAYAVSSQPPARMKRQSPIDSVLPIPSKNVKTPSSVDAILLPPTREKIITLQHISMISSWIDRRSTTYD</sequence>
<name>A0ACA9RGT8_9GLOM</name>
<evidence type="ECO:0000313" key="1">
    <source>
        <dbReference type="EMBL" id="CAG8793813.1"/>
    </source>
</evidence>
<comment type="caution">
    <text evidence="1">The sequence shown here is derived from an EMBL/GenBank/DDBJ whole genome shotgun (WGS) entry which is preliminary data.</text>
</comment>
<dbReference type="EMBL" id="CAJVQC010054122">
    <property type="protein sequence ID" value="CAG8793813.1"/>
    <property type="molecule type" value="Genomic_DNA"/>
</dbReference>
<organism evidence="1 2">
    <name type="scientific">Racocetra persica</name>
    <dbReference type="NCBI Taxonomy" id="160502"/>
    <lineage>
        <taxon>Eukaryota</taxon>
        <taxon>Fungi</taxon>
        <taxon>Fungi incertae sedis</taxon>
        <taxon>Mucoromycota</taxon>
        <taxon>Glomeromycotina</taxon>
        <taxon>Glomeromycetes</taxon>
        <taxon>Diversisporales</taxon>
        <taxon>Gigasporaceae</taxon>
        <taxon>Racocetra</taxon>
    </lineage>
</organism>
<evidence type="ECO:0000313" key="2">
    <source>
        <dbReference type="Proteomes" id="UP000789920"/>
    </source>
</evidence>
<proteinExistence type="predicted"/>
<gene>
    <name evidence="1" type="ORF">RPERSI_LOCUS19635</name>
</gene>
<accession>A0ACA9RGT8</accession>
<keyword evidence="2" id="KW-1185">Reference proteome</keyword>
<dbReference type="Proteomes" id="UP000789920">
    <property type="component" value="Unassembled WGS sequence"/>
</dbReference>